<keyword evidence="2 4" id="KW-0863">Zinc-finger</keyword>
<reference evidence="7 8" key="1">
    <citation type="journal article" date="2020" name="bioRxiv">
        <title>Sequence and annotation of 42 cannabis genomes reveals extensive copy number variation in cannabinoid synthesis and pathogen resistance genes.</title>
        <authorList>
            <person name="Mckernan K.J."/>
            <person name="Helbert Y."/>
            <person name="Kane L.T."/>
            <person name="Ebling H."/>
            <person name="Zhang L."/>
            <person name="Liu B."/>
            <person name="Eaton Z."/>
            <person name="Mclaughlin S."/>
            <person name="Kingan S."/>
            <person name="Baybayan P."/>
            <person name="Concepcion G."/>
            <person name="Jordan M."/>
            <person name="Riva A."/>
            <person name="Barbazuk W."/>
            <person name="Harkins T."/>
        </authorList>
    </citation>
    <scope>NUCLEOTIDE SEQUENCE [LARGE SCALE GENOMIC DNA]</scope>
    <source>
        <strain evidence="8">cv. Jamaican Lion 4</strain>
        <tissue evidence="7">Leaf</tissue>
    </source>
</reference>
<gene>
    <name evidence="7" type="ORF">G4B88_026348</name>
</gene>
<name>A0A7J6DYT7_CANSA</name>
<evidence type="ECO:0000256" key="3">
    <source>
        <dbReference type="ARBA" id="ARBA00022833"/>
    </source>
</evidence>
<dbReference type="AlphaFoldDB" id="A0A7J6DYT7"/>
<evidence type="ECO:0000256" key="2">
    <source>
        <dbReference type="ARBA" id="ARBA00022771"/>
    </source>
</evidence>
<keyword evidence="3" id="KW-0862">Zinc</keyword>
<keyword evidence="8" id="KW-1185">Reference proteome</keyword>
<dbReference type="InterPro" id="IPR010666">
    <property type="entry name" value="Znf_GRF"/>
</dbReference>
<dbReference type="Proteomes" id="UP000583929">
    <property type="component" value="Unassembled WGS sequence"/>
</dbReference>
<organism evidence="7 8">
    <name type="scientific">Cannabis sativa</name>
    <name type="common">Hemp</name>
    <name type="synonym">Marijuana</name>
    <dbReference type="NCBI Taxonomy" id="3483"/>
    <lineage>
        <taxon>Eukaryota</taxon>
        <taxon>Viridiplantae</taxon>
        <taxon>Streptophyta</taxon>
        <taxon>Embryophyta</taxon>
        <taxon>Tracheophyta</taxon>
        <taxon>Spermatophyta</taxon>
        <taxon>Magnoliopsida</taxon>
        <taxon>eudicotyledons</taxon>
        <taxon>Gunneridae</taxon>
        <taxon>Pentapetalae</taxon>
        <taxon>rosids</taxon>
        <taxon>fabids</taxon>
        <taxon>Rosales</taxon>
        <taxon>Cannabaceae</taxon>
        <taxon>Cannabis</taxon>
    </lineage>
</organism>
<dbReference type="Pfam" id="PF06839">
    <property type="entry name" value="Zn_ribbon_GRF"/>
    <property type="match status" value="1"/>
</dbReference>
<evidence type="ECO:0000313" key="8">
    <source>
        <dbReference type="Proteomes" id="UP000583929"/>
    </source>
</evidence>
<evidence type="ECO:0000256" key="5">
    <source>
        <dbReference type="SAM" id="Phobius"/>
    </source>
</evidence>
<feature type="transmembrane region" description="Helical" evidence="5">
    <location>
        <begin position="135"/>
        <end position="154"/>
    </location>
</feature>
<evidence type="ECO:0000256" key="4">
    <source>
        <dbReference type="PROSITE-ProRule" id="PRU01343"/>
    </source>
</evidence>
<evidence type="ECO:0000259" key="6">
    <source>
        <dbReference type="PROSITE" id="PS51999"/>
    </source>
</evidence>
<accession>A0A7J6DYT7</accession>
<protein>
    <recommendedName>
        <fullName evidence="6">GRF-type domain-containing protein</fullName>
    </recommendedName>
</protein>
<keyword evidence="5" id="KW-0812">Transmembrane</keyword>
<dbReference type="EMBL" id="JAATIQ010000560">
    <property type="protein sequence ID" value="KAF4351327.1"/>
    <property type="molecule type" value="Genomic_DNA"/>
</dbReference>
<keyword evidence="5" id="KW-1133">Transmembrane helix</keyword>
<keyword evidence="1" id="KW-0479">Metal-binding</keyword>
<evidence type="ECO:0000256" key="1">
    <source>
        <dbReference type="ARBA" id="ARBA00022723"/>
    </source>
</evidence>
<feature type="transmembrane region" description="Helical" evidence="5">
    <location>
        <begin position="189"/>
        <end position="210"/>
    </location>
</feature>
<dbReference type="PANTHER" id="PTHR33248">
    <property type="entry name" value="ZINC ION-BINDING PROTEIN"/>
    <property type="match status" value="1"/>
</dbReference>
<feature type="domain" description="GRF-type" evidence="6">
    <location>
        <begin position="8"/>
        <end position="52"/>
    </location>
</feature>
<evidence type="ECO:0000313" key="7">
    <source>
        <dbReference type="EMBL" id="KAF4351327.1"/>
    </source>
</evidence>
<dbReference type="GO" id="GO:0008270">
    <property type="term" value="F:zinc ion binding"/>
    <property type="evidence" value="ECO:0007669"/>
    <property type="project" value="UniProtKB-KW"/>
</dbReference>
<dbReference type="PROSITE" id="PS51999">
    <property type="entry name" value="ZF_GRF"/>
    <property type="match status" value="1"/>
</dbReference>
<keyword evidence="5" id="KW-0472">Membrane</keyword>
<proteinExistence type="predicted"/>
<comment type="caution">
    <text evidence="7">The sequence shown here is derived from an EMBL/GenBank/DDBJ whole genome shotgun (WGS) entry which is preliminary data.</text>
</comment>
<sequence length="348" mass="38192">MSTGPHLCRCDPPRVAEMKTSWTNKNPGRRFVRCPFHQQEQGCNFWMWYDPPMCERALVVIPGLLRKIRNLEMEVSNLSEACNSKEGHESVENYIDNKEQNECVESCHESTPTMVGYPNARQTCECQRSGNIRCFSFLGWILDGWPASFFLWTLKNRSIESLLASWGTGWGVLAMWCAVWGAGWGVLWVAHWGLILLSLCLLLLGTLWAGSVAASSCGALTVVVHFGGQTSSLVSVFYSLFDAQFASVWVLLHAQFDAQFASVQVGIGMQNQILDVQVGIGMQNQILDTRGLTTTSATIPQFDGSSTKVHFSNFSDGGSGLCLTASSDKCQSNANVGSGSTKYIAASL</sequence>
<feature type="transmembrane region" description="Helical" evidence="5">
    <location>
        <begin position="161"/>
        <end position="183"/>
    </location>
</feature>